<dbReference type="EMBL" id="JXSQ01000005">
    <property type="protein sequence ID" value="KIP53007.1"/>
    <property type="molecule type" value="Genomic_DNA"/>
</dbReference>
<gene>
    <name evidence="1" type="ORF">SD72_05815</name>
</gene>
<evidence type="ECO:0000313" key="1">
    <source>
        <dbReference type="EMBL" id="KIP53007.1"/>
    </source>
</evidence>
<keyword evidence="2" id="KW-1185">Reference proteome</keyword>
<comment type="caution">
    <text evidence="1">The sequence shown here is derived from an EMBL/GenBank/DDBJ whole genome shotgun (WGS) entry which is preliminary data.</text>
</comment>
<proteinExistence type="predicted"/>
<accession>A0A0D0IPQ2</accession>
<dbReference type="OrthoDB" id="3647959at2"/>
<evidence type="ECO:0000313" key="2">
    <source>
        <dbReference type="Proteomes" id="UP000032120"/>
    </source>
</evidence>
<name>A0A0D0IPQ2_9MICO</name>
<dbReference type="AlphaFoldDB" id="A0A0D0IPQ2"/>
<dbReference type="Proteomes" id="UP000032120">
    <property type="component" value="Unassembled WGS sequence"/>
</dbReference>
<organism evidence="1 2">
    <name type="scientific">Leucobacter komagatae</name>
    <dbReference type="NCBI Taxonomy" id="55969"/>
    <lineage>
        <taxon>Bacteria</taxon>
        <taxon>Bacillati</taxon>
        <taxon>Actinomycetota</taxon>
        <taxon>Actinomycetes</taxon>
        <taxon>Micrococcales</taxon>
        <taxon>Microbacteriaceae</taxon>
        <taxon>Leucobacter</taxon>
    </lineage>
</organism>
<reference evidence="1 2" key="1">
    <citation type="submission" date="2015-01" db="EMBL/GenBank/DDBJ databases">
        <title>Draft genome sequence of Leucobacter komagatae strain VKM ST2845.</title>
        <authorList>
            <person name="Karlyshev A.V."/>
            <person name="Kudryashova E.B."/>
        </authorList>
    </citation>
    <scope>NUCLEOTIDE SEQUENCE [LARGE SCALE GENOMIC DNA]</scope>
    <source>
        <strain evidence="1 2">VKM ST2845</strain>
    </source>
</reference>
<dbReference type="RefSeq" id="WP_042543493.1">
    <property type="nucleotide sequence ID" value="NZ_JXSQ01000005.1"/>
</dbReference>
<sequence>MNMGIQDTMGLLRSSLTGQEPPTSIVADVGGWDAFAEAVTALTDDPMLHIVTNIVCRDLDPTNPVCIATTHNLVDVVAKTSDPMTFASVVEIMCSSPIFLGVAGRRLAEVCLSLAGPPDSHNNCDKFGDVVRAGEALEVLTRLALDGYGSRFKVLALLSDIKSPQPARYARAVLRSIAAAYDHWDGVDDLVAVIEVVAEVDSIVVDDVEWTAANIEVLRALRSSTAVVALGHFSAARGRLEGIEEVREDATILNRVLGYLEQLMAAAAMGEVPSVQSLAFDTDTLTVLQRDAERFTVTSSGLGHWMGNRKRVVVASWVRLAEELSWLGDQMNRDVFYEVATVVDRIAAIYDASHSYDVTVHQDGIGLIREVLRPAIEGGFVQRATLMLHLNDHAEALNQQTGSAPDDSDAKRRLEGVRVLLQAARERLLASEPPGKGDEQAVIPPLLADLFNGTPELAKKMAGILTTEDLASVATKVATYHHISRTEPDLTVDSVVTDIVTKLQGSDDFKGDVAEAVTRIVRALTLYVASMTNVQKSDERWLFDAAVPESKLHSHLLSWLWSNHFRQRAKSEVQSVAGGRTDIQFSFEGFTLVAELKVDTTHVALKEKPKYIRQIAAYGNTDVKIGFLVVLRTPASGATNLDDLASNVVHTTIDGKGGAGDRHVIMFDIPGNRTPPSTG</sequence>
<protein>
    <submittedName>
        <fullName evidence="1">Uncharacterized protein</fullName>
    </submittedName>
</protein>